<name>A0A166ZXB4_LACLC</name>
<organism evidence="6 9">
    <name type="scientific">Lactococcus lactis subsp. cremoris</name>
    <name type="common">Streptococcus cremoris</name>
    <dbReference type="NCBI Taxonomy" id="1359"/>
    <lineage>
        <taxon>Bacteria</taxon>
        <taxon>Bacillati</taxon>
        <taxon>Bacillota</taxon>
        <taxon>Bacilli</taxon>
        <taxon>Lactobacillales</taxon>
        <taxon>Streptococcaceae</taxon>
        <taxon>Lactococcus</taxon>
    </lineage>
</organism>
<dbReference type="GO" id="GO:0015074">
    <property type="term" value="P:DNA integration"/>
    <property type="evidence" value="ECO:0007669"/>
    <property type="project" value="UniProtKB-KW"/>
</dbReference>
<comment type="similarity">
    <text evidence="1">Belongs to the 'phage' integrase family.</text>
</comment>
<dbReference type="CDD" id="cd01189">
    <property type="entry name" value="INT_ICEBs1_C_like"/>
    <property type="match status" value="1"/>
</dbReference>
<dbReference type="EMBL" id="CP032148">
    <property type="protein sequence ID" value="QSD64171.1"/>
    <property type="molecule type" value="Genomic_DNA"/>
</dbReference>
<proteinExistence type="inferred from homology"/>
<evidence type="ECO:0000313" key="7">
    <source>
        <dbReference type="EMBL" id="QSD64171.1"/>
    </source>
</evidence>
<evidence type="ECO:0000313" key="8">
    <source>
        <dbReference type="EMBL" id="WOW94825.1"/>
    </source>
</evidence>
<dbReference type="Gene3D" id="1.10.443.10">
    <property type="entry name" value="Intergrase catalytic core"/>
    <property type="match status" value="1"/>
</dbReference>
<dbReference type="InterPro" id="IPR002104">
    <property type="entry name" value="Integrase_catalytic"/>
</dbReference>
<evidence type="ECO:0000259" key="5">
    <source>
        <dbReference type="PROSITE" id="PS51898"/>
    </source>
</evidence>
<protein>
    <submittedName>
        <fullName evidence="6 7">Integrase</fullName>
    </submittedName>
</protein>
<dbReference type="RefSeq" id="WP_011677308.1">
    <property type="nucleotide sequence ID" value="NZ_CP015899.2"/>
</dbReference>
<dbReference type="SUPFAM" id="SSF56349">
    <property type="entry name" value="DNA breaking-rejoining enzymes"/>
    <property type="match status" value="1"/>
</dbReference>
<evidence type="ECO:0000256" key="2">
    <source>
        <dbReference type="ARBA" id="ARBA00022908"/>
    </source>
</evidence>
<keyword evidence="3" id="KW-0238">DNA-binding</keyword>
<dbReference type="GO" id="GO:0003677">
    <property type="term" value="F:DNA binding"/>
    <property type="evidence" value="ECO:0007669"/>
    <property type="project" value="UniProtKB-KW"/>
</dbReference>
<reference evidence="6" key="3">
    <citation type="submission" date="2023-03" db="EMBL/GenBank/DDBJ databases">
        <authorList>
            <person name="McDonnell B."/>
        </authorList>
    </citation>
    <scope>NUCLEOTIDE SEQUENCE</scope>
    <source>
        <strain evidence="6">JM1</strain>
        <strain evidence="8">UC109</strain>
    </source>
</reference>
<evidence type="ECO:0000313" key="9">
    <source>
        <dbReference type="Proteomes" id="UP000191806"/>
    </source>
</evidence>
<dbReference type="Pfam" id="PF00589">
    <property type="entry name" value="Phage_integrase"/>
    <property type="match status" value="1"/>
</dbReference>
<dbReference type="AlphaFoldDB" id="A0A166ZXB4"/>
<feature type="domain" description="Tyr recombinase" evidence="5">
    <location>
        <begin position="162"/>
        <end position="340"/>
    </location>
</feature>
<dbReference type="InterPro" id="IPR004107">
    <property type="entry name" value="Integrase_SAM-like_N"/>
</dbReference>
<evidence type="ECO:0000256" key="1">
    <source>
        <dbReference type="ARBA" id="ARBA00008857"/>
    </source>
</evidence>
<sequence length="349" mass="40098">MPTIEKRGQKSFRARVSIMEHGKQKQVTKTFTTKSEAKTWAHQQEVLKGKGKNIAKREDTFSDFFDTWVNTVKRNDVRPATFTNYVRTVTIVRSLFKDIKISNLDDLVVQMKIDEYGKNHSRKTTTEVLLKIRTALHYAYARGLLDNDFGSLVKTRGKELEKRNKPLSINEMKVLRNYLLSHSEDEFNIITLIALETGARRGEILGLKPEDISSNGIHITRSISPTNDDTRLKTSKSKRTVPITYEVYTIIRSVEPKSNGYLFDPDGFQQSKRLKKLLAELKISITTFHGLRDTIASFLFSNDIRLDYVSKMLGHSNLQTTMNYYLELMPEKKHQQEADALNLLSSLSD</sequence>
<dbReference type="InterPro" id="IPR011010">
    <property type="entry name" value="DNA_brk_join_enz"/>
</dbReference>
<dbReference type="InterPro" id="IPR013762">
    <property type="entry name" value="Integrase-like_cat_sf"/>
</dbReference>
<dbReference type="InterPro" id="IPR010998">
    <property type="entry name" value="Integrase_recombinase_N"/>
</dbReference>
<gene>
    <name evidence="7" type="ORF">LL1196_2567</name>
    <name evidence="6" type="ORF">LLJM1_2362</name>
    <name evidence="8" type="ORF">LLUC109_1890</name>
</gene>
<dbReference type="PANTHER" id="PTHR30349">
    <property type="entry name" value="PHAGE INTEGRASE-RELATED"/>
    <property type="match status" value="1"/>
</dbReference>
<dbReference type="InterPro" id="IPR050090">
    <property type="entry name" value="Tyrosine_recombinase_XerCD"/>
</dbReference>
<keyword evidence="2" id="KW-0229">DNA integration</keyword>
<dbReference type="Proteomes" id="UP000191806">
    <property type="component" value="Chromosome"/>
</dbReference>
<dbReference type="PROSITE" id="PS51898">
    <property type="entry name" value="TYR_RECOMBINASE"/>
    <property type="match status" value="1"/>
</dbReference>
<evidence type="ECO:0000256" key="3">
    <source>
        <dbReference type="ARBA" id="ARBA00023125"/>
    </source>
</evidence>
<dbReference type="GO" id="GO:0006310">
    <property type="term" value="P:DNA recombination"/>
    <property type="evidence" value="ECO:0007669"/>
    <property type="project" value="UniProtKB-KW"/>
</dbReference>
<reference evidence="9 10" key="1">
    <citation type="journal article" date="2017" name="BMC Genomics">
        <title>Comparative and functional genomics of the Lactococcus lactis taxon; insights into evolution and niche adaptation.</title>
        <authorList>
            <person name="Kelleher P."/>
            <person name="Bottacini F."/>
            <person name="Mahony J."/>
            <person name="Kilcawley K.N."/>
            <person name="van Sinderen D."/>
        </authorList>
    </citation>
    <scope>NUCLEOTIDE SEQUENCE [LARGE SCALE GENOMIC DNA]</scope>
    <source>
        <strain evidence="6 9">JM1</strain>
        <strain evidence="8 10">UC109</strain>
    </source>
</reference>
<keyword evidence="4" id="KW-0233">DNA recombination</keyword>
<dbReference type="PANTHER" id="PTHR30349:SF64">
    <property type="entry name" value="PROPHAGE INTEGRASE INTD-RELATED"/>
    <property type="match status" value="1"/>
</dbReference>
<reference evidence="7" key="2">
    <citation type="journal article" date="2020" name="Mol. Microbiol.">
        <title>The CWPS Rubik's cube: Linking diversity of cell wall polysaccharide structures with the encoded biosynthetic machinery of selected Lactococcus lactis strains.</title>
        <authorList>
            <person name="Mahony J."/>
            <person name="Frantzen C."/>
            <person name="Vinogradov E."/>
            <person name="Sadovskaya I."/>
            <person name="Theodorou I."/>
            <person name="Kelleher P."/>
            <person name="Chapot-Chartier M.P."/>
            <person name="Cambillau C."/>
            <person name="Holo H."/>
            <person name="van Sinderen D."/>
        </authorList>
    </citation>
    <scope>NUCLEOTIDE SEQUENCE</scope>
    <source>
        <strain evidence="7">1196</strain>
    </source>
</reference>
<dbReference type="Proteomes" id="UP000663552">
    <property type="component" value="Chromosome"/>
</dbReference>
<dbReference type="Proteomes" id="UP000192016">
    <property type="component" value="Chromosome"/>
</dbReference>
<dbReference type="EMBL" id="CP015899">
    <property type="protein sequence ID" value="ARE29696.1"/>
    <property type="molecule type" value="Genomic_DNA"/>
</dbReference>
<dbReference type="Gene3D" id="1.10.150.130">
    <property type="match status" value="1"/>
</dbReference>
<evidence type="ECO:0000313" key="6">
    <source>
        <dbReference type="EMBL" id="ARE29696.1"/>
    </source>
</evidence>
<dbReference type="EMBL" id="CP015907">
    <property type="protein sequence ID" value="WOW94825.1"/>
    <property type="molecule type" value="Genomic_DNA"/>
</dbReference>
<accession>A0A166ZXB4</accession>
<evidence type="ECO:0000256" key="4">
    <source>
        <dbReference type="ARBA" id="ARBA00023172"/>
    </source>
</evidence>
<dbReference type="Pfam" id="PF14659">
    <property type="entry name" value="Phage_int_SAM_3"/>
    <property type="match status" value="1"/>
</dbReference>
<evidence type="ECO:0000313" key="10">
    <source>
        <dbReference type="Proteomes" id="UP000192016"/>
    </source>
</evidence>